<reference evidence="4 5" key="1">
    <citation type="journal article" date="2013" name="Front. Microbiol.">
        <title>Comparative genomic analyses of the cyanobacterium, Lyngbya aestuarii BL J, a powerful hydrogen producer.</title>
        <authorList>
            <person name="Kothari A."/>
            <person name="Vaughn M."/>
            <person name="Garcia-Pichel F."/>
        </authorList>
    </citation>
    <scope>NUCLEOTIDE SEQUENCE [LARGE SCALE GENOMIC DNA]</scope>
    <source>
        <strain evidence="4 5">BL J</strain>
    </source>
</reference>
<proteinExistence type="inferred from homology"/>
<dbReference type="GO" id="GO:0017006">
    <property type="term" value="P:protein-tetrapyrrole linkage"/>
    <property type="evidence" value="ECO:0007669"/>
    <property type="project" value="UniProtKB-UniRule"/>
</dbReference>
<keyword evidence="2 3" id="KW-0456">Lyase</keyword>
<dbReference type="Pfam" id="PF09367">
    <property type="entry name" value="CpeS"/>
    <property type="match status" value="1"/>
</dbReference>
<organism evidence="4 5">
    <name type="scientific">Lyngbya aestuarii BL J</name>
    <dbReference type="NCBI Taxonomy" id="1348334"/>
    <lineage>
        <taxon>Bacteria</taxon>
        <taxon>Bacillati</taxon>
        <taxon>Cyanobacteriota</taxon>
        <taxon>Cyanophyceae</taxon>
        <taxon>Oscillatoriophycideae</taxon>
        <taxon>Oscillatoriales</taxon>
        <taxon>Microcoleaceae</taxon>
        <taxon>Lyngbya</taxon>
    </lineage>
</organism>
<dbReference type="Proteomes" id="UP000017127">
    <property type="component" value="Unassembled WGS sequence"/>
</dbReference>
<dbReference type="GO" id="GO:0016829">
    <property type="term" value="F:lyase activity"/>
    <property type="evidence" value="ECO:0007669"/>
    <property type="project" value="UniProtKB-KW"/>
</dbReference>
<evidence type="ECO:0000256" key="2">
    <source>
        <dbReference type="ARBA" id="ARBA00023239"/>
    </source>
</evidence>
<comment type="function">
    <text evidence="3">Covalently attaches a chromophore to Cys residue(s) of phycobiliproteins.</text>
</comment>
<dbReference type="InterPro" id="IPR018536">
    <property type="entry name" value="CpcS/CpeS"/>
</dbReference>
<comment type="caution">
    <text evidence="4">The sequence shown here is derived from an EMBL/GenBank/DDBJ whole genome shotgun (WGS) entry which is preliminary data.</text>
</comment>
<dbReference type="AlphaFoldDB" id="U7Q9U1"/>
<evidence type="ECO:0000256" key="1">
    <source>
        <dbReference type="ARBA" id="ARBA00010681"/>
    </source>
</evidence>
<gene>
    <name evidence="3" type="primary">cpcS</name>
    <name evidence="4" type="ORF">M595_5462</name>
</gene>
<accession>U7Q9U1</accession>
<dbReference type="EC" id="4.-.-.-" evidence="3"/>
<comment type="similarity">
    <text evidence="1 3">Belongs to the CpcS/CpeS biliprotein lyase family.</text>
</comment>
<name>U7Q9U1_9CYAN</name>
<dbReference type="OrthoDB" id="554080at2"/>
<evidence type="ECO:0000256" key="3">
    <source>
        <dbReference type="HAMAP-Rule" id="MF_01459"/>
    </source>
</evidence>
<dbReference type="CDD" id="cd16339">
    <property type="entry name" value="CpcS"/>
    <property type="match status" value="1"/>
</dbReference>
<dbReference type="InterPro" id="IPR012674">
    <property type="entry name" value="Calycin"/>
</dbReference>
<dbReference type="EMBL" id="AUZM01000089">
    <property type="protein sequence ID" value="ERT04583.1"/>
    <property type="molecule type" value="Genomic_DNA"/>
</dbReference>
<protein>
    <recommendedName>
        <fullName evidence="3">Chromophore lyase CpcS/CpeS</fullName>
        <ecNumber evidence="3">4.-.-.-</ecNumber>
    </recommendedName>
</protein>
<dbReference type="HAMAP" id="MF_01459">
    <property type="entry name" value="Chrphore_lyase_CpxS"/>
    <property type="match status" value="1"/>
</dbReference>
<keyword evidence="5" id="KW-1185">Reference proteome</keyword>
<sequence length="176" mass="19651">MDIKEFLELSVGKWFSQRTIHNLSSGQLQAGKSNLTIDFLPENEPTIIQLCEHYQVNPSDAWKGLKLTWEGTVDGDSKQQAGSTILVPLIDDSSPQAGQLLQTRPGADHSPFKTSKGHYLLGEDEVLVLTTETDTFSVEERLWYLMPNLRLRTTVVKQNNGLTQASFCSEIRMGGK</sequence>
<evidence type="ECO:0000313" key="4">
    <source>
        <dbReference type="EMBL" id="ERT04583.1"/>
    </source>
</evidence>
<dbReference type="PATRIC" id="fig|1348334.3.peg.5253"/>
<evidence type="ECO:0000313" key="5">
    <source>
        <dbReference type="Proteomes" id="UP000017127"/>
    </source>
</evidence>
<dbReference type="Gene3D" id="2.40.128.20">
    <property type="match status" value="1"/>
</dbReference>
<dbReference type="RefSeq" id="WP_023069144.1">
    <property type="nucleotide sequence ID" value="NZ_AUZM01000089.1"/>
</dbReference>